<evidence type="ECO:0000313" key="2">
    <source>
        <dbReference type="EMBL" id="KEQ17218.1"/>
    </source>
</evidence>
<dbReference type="Proteomes" id="UP000028073">
    <property type="component" value="Unassembled WGS sequence"/>
</dbReference>
<keyword evidence="1" id="KW-1133">Transmembrane helix</keyword>
<feature type="transmembrane region" description="Helical" evidence="1">
    <location>
        <begin position="43"/>
        <end position="62"/>
    </location>
</feature>
<name>A0A081NFJ5_9GAMM</name>
<proteinExistence type="predicted"/>
<reference evidence="2 3" key="1">
    <citation type="submission" date="2014-06" db="EMBL/GenBank/DDBJ databases">
        <title>Whole Genome Sequences of Three Symbiotic Endozoicomonas Bacteria.</title>
        <authorList>
            <person name="Neave M.J."/>
            <person name="Apprill A."/>
            <person name="Voolstra C.R."/>
        </authorList>
    </citation>
    <scope>NUCLEOTIDE SEQUENCE [LARGE SCALE GENOMIC DNA]</scope>
    <source>
        <strain evidence="2 3">DSM 25634</strain>
    </source>
</reference>
<evidence type="ECO:0000256" key="1">
    <source>
        <dbReference type="SAM" id="Phobius"/>
    </source>
</evidence>
<keyword evidence="1" id="KW-0812">Transmembrane</keyword>
<dbReference type="EMBL" id="JOKH01000003">
    <property type="protein sequence ID" value="KEQ17218.1"/>
    <property type="molecule type" value="Genomic_DNA"/>
</dbReference>
<dbReference type="AlphaFoldDB" id="A0A081NFJ5"/>
<keyword evidence="1" id="KW-0472">Membrane</keyword>
<evidence type="ECO:0000313" key="3">
    <source>
        <dbReference type="Proteomes" id="UP000028073"/>
    </source>
</evidence>
<sequence length="64" mass="7486">MQESDDRLQMFTEYRFFGNSVKLIRVSSLQISPFPGFITGRFFLARVIGLSSFPFLASSVWFRR</sequence>
<organism evidence="2 3">
    <name type="scientific">Endozoicomonas numazuensis</name>
    <dbReference type="NCBI Taxonomy" id="1137799"/>
    <lineage>
        <taxon>Bacteria</taxon>
        <taxon>Pseudomonadati</taxon>
        <taxon>Pseudomonadota</taxon>
        <taxon>Gammaproteobacteria</taxon>
        <taxon>Oceanospirillales</taxon>
        <taxon>Endozoicomonadaceae</taxon>
        <taxon>Endozoicomonas</taxon>
    </lineage>
</organism>
<gene>
    <name evidence="2" type="ORF">GZ78_15410</name>
</gene>
<protein>
    <submittedName>
        <fullName evidence="2">Uncharacterized protein</fullName>
    </submittedName>
</protein>
<comment type="caution">
    <text evidence="2">The sequence shown here is derived from an EMBL/GenBank/DDBJ whole genome shotgun (WGS) entry which is preliminary data.</text>
</comment>
<keyword evidence="3" id="KW-1185">Reference proteome</keyword>
<accession>A0A081NFJ5</accession>
<dbReference type="STRING" id="1137799.GZ78_15410"/>